<protein>
    <submittedName>
        <fullName evidence="1">Uncharacterized protein</fullName>
    </submittedName>
</protein>
<keyword evidence="2" id="KW-1185">Reference proteome</keyword>
<proteinExistence type="predicted"/>
<organism evidence="1 2">
    <name type="scientific">Portunus trituberculatus</name>
    <name type="common">Swimming crab</name>
    <name type="synonym">Neptunus trituberculatus</name>
    <dbReference type="NCBI Taxonomy" id="210409"/>
    <lineage>
        <taxon>Eukaryota</taxon>
        <taxon>Metazoa</taxon>
        <taxon>Ecdysozoa</taxon>
        <taxon>Arthropoda</taxon>
        <taxon>Crustacea</taxon>
        <taxon>Multicrustacea</taxon>
        <taxon>Malacostraca</taxon>
        <taxon>Eumalacostraca</taxon>
        <taxon>Eucarida</taxon>
        <taxon>Decapoda</taxon>
        <taxon>Pleocyemata</taxon>
        <taxon>Brachyura</taxon>
        <taxon>Eubrachyura</taxon>
        <taxon>Portunoidea</taxon>
        <taxon>Portunidae</taxon>
        <taxon>Portuninae</taxon>
        <taxon>Portunus</taxon>
    </lineage>
</organism>
<evidence type="ECO:0000313" key="1">
    <source>
        <dbReference type="EMBL" id="MPD05276.1"/>
    </source>
</evidence>
<comment type="caution">
    <text evidence="1">The sequence shown here is derived from an EMBL/GenBank/DDBJ whole genome shotgun (WGS) entry which is preliminary data.</text>
</comment>
<reference evidence="1 2" key="1">
    <citation type="submission" date="2019-05" db="EMBL/GenBank/DDBJ databases">
        <title>Another draft genome of Portunus trituberculatus and its Hox gene families provides insights of decapod evolution.</title>
        <authorList>
            <person name="Jeong J.-H."/>
            <person name="Song I."/>
            <person name="Kim S."/>
            <person name="Choi T."/>
            <person name="Kim D."/>
            <person name="Ryu S."/>
            <person name="Kim W."/>
        </authorList>
    </citation>
    <scope>NUCLEOTIDE SEQUENCE [LARGE SCALE GENOMIC DNA]</scope>
    <source>
        <tissue evidence="1">Muscle</tissue>
    </source>
</reference>
<accession>A0A5B7KEI7</accession>
<sequence length="65" mass="7244">MTTGRNIRITVLGRIGFMRFEGKPELVGLEFTQNVKTSTTNILKPSHTGQDVLLHLTGIAEVDQY</sequence>
<dbReference type="Proteomes" id="UP000324222">
    <property type="component" value="Unassembled WGS sequence"/>
</dbReference>
<name>A0A5B7KEI7_PORTR</name>
<gene>
    <name evidence="1" type="ORF">E2C01_101009</name>
</gene>
<evidence type="ECO:0000313" key="2">
    <source>
        <dbReference type="Proteomes" id="UP000324222"/>
    </source>
</evidence>
<dbReference type="AlphaFoldDB" id="A0A5B7KEI7"/>
<dbReference type="EMBL" id="VSRR010145223">
    <property type="protein sequence ID" value="MPD05276.1"/>
    <property type="molecule type" value="Genomic_DNA"/>
</dbReference>